<organism evidence="1 3">
    <name type="scientific">Alkalithermobacter thermoalcaliphilus JW-YL-7 = DSM 7308</name>
    <dbReference type="NCBI Taxonomy" id="1121328"/>
    <lineage>
        <taxon>Bacteria</taxon>
        <taxon>Bacillati</taxon>
        <taxon>Bacillota</taxon>
        <taxon>Clostridia</taxon>
        <taxon>Peptostreptococcales</taxon>
        <taxon>Tepidibacteraceae</taxon>
        <taxon>Alkalithermobacter</taxon>
    </lineage>
</organism>
<accession>A0A150FNN3</accession>
<keyword evidence="4" id="KW-1185">Reference proteome</keyword>
<reference evidence="1 3" key="1">
    <citation type="submission" date="2016-02" db="EMBL/GenBank/DDBJ databases">
        <title>Draft genome sequence for Clostridium paradoxum JW-YL-7.</title>
        <authorList>
            <person name="Utturkar S.M."/>
            <person name="Lancaster A."/>
            <person name="Poole F.L."/>
            <person name="Adams M.W."/>
            <person name="Brown S.D."/>
        </authorList>
    </citation>
    <scope>NUCLEOTIDE SEQUENCE [LARGE SCALE GENOMIC DNA]</scope>
    <source>
        <strain evidence="1 3">JW-YL-7</strain>
    </source>
</reference>
<evidence type="ECO:0000313" key="4">
    <source>
        <dbReference type="Proteomes" id="UP000323392"/>
    </source>
</evidence>
<evidence type="ECO:0008006" key="5">
    <source>
        <dbReference type="Google" id="ProtNLM"/>
    </source>
</evidence>
<gene>
    <name evidence="1" type="ORF">JWYL7_0324</name>
    <name evidence="2" type="ORF">SAMN05661008_01034</name>
</gene>
<evidence type="ECO:0000313" key="1">
    <source>
        <dbReference type="EMBL" id="KXZ39249.1"/>
    </source>
</evidence>
<dbReference type="AlphaFoldDB" id="A0A150FNN3"/>
<dbReference type="Proteomes" id="UP000092605">
    <property type="component" value="Unassembled WGS sequence"/>
</dbReference>
<name>A0A150FNN3_CLOPD</name>
<reference evidence="2 4" key="2">
    <citation type="submission" date="2016-11" db="EMBL/GenBank/DDBJ databases">
        <authorList>
            <person name="Varghese N."/>
            <person name="Submissions S."/>
        </authorList>
    </citation>
    <scope>NUCLEOTIDE SEQUENCE [LARGE SCALE GENOMIC DNA]</scope>
    <source>
        <strain evidence="2 4">DSM 7308</strain>
    </source>
</reference>
<protein>
    <recommendedName>
        <fullName evidence="5">DUF1284 domain-containing protein</fullName>
    </recommendedName>
</protein>
<comment type="caution">
    <text evidence="1">The sequence shown here is derived from an EMBL/GenBank/DDBJ whole genome shotgun (WGS) entry which is preliminary data.</text>
</comment>
<dbReference type="Proteomes" id="UP000323392">
    <property type="component" value="Unassembled WGS sequence"/>
</dbReference>
<dbReference type="RefSeq" id="WP_066068079.1">
    <property type="nucleotide sequence ID" value="NZ_FRBG01000006.1"/>
</dbReference>
<dbReference type="Pfam" id="PF06935">
    <property type="entry name" value="DUF1284"/>
    <property type="match status" value="1"/>
</dbReference>
<dbReference type="InterPro" id="IPR009702">
    <property type="entry name" value="DUF1284"/>
</dbReference>
<dbReference type="EMBL" id="LSFY01000001">
    <property type="protein sequence ID" value="KXZ39249.1"/>
    <property type="molecule type" value="Genomic_DNA"/>
</dbReference>
<dbReference type="STRING" id="1121328.JWYL7_0324"/>
<dbReference type="EMBL" id="FRBG01000006">
    <property type="protein sequence ID" value="SHK86129.1"/>
    <property type="molecule type" value="Genomic_DNA"/>
</dbReference>
<proteinExistence type="predicted"/>
<sequence>MIKLRGHHLICRLGFKGLGYSKEFVEKMSEIVNILKYNMDTLIEVDNKADIICKSCPHLKRNMCKKDGNEESEKEIKIMDEIVLDALKIKPGDKLTVFDINNRIKNNFTNEKLNLLCKNCSWRCLDYCEEGLNSLRNDKKC</sequence>
<evidence type="ECO:0000313" key="2">
    <source>
        <dbReference type="EMBL" id="SHK86129.1"/>
    </source>
</evidence>
<dbReference type="PATRIC" id="fig|1121328.3.peg.324"/>
<evidence type="ECO:0000313" key="3">
    <source>
        <dbReference type="Proteomes" id="UP000092605"/>
    </source>
</evidence>
<dbReference type="OrthoDB" id="121064at2"/>